<reference evidence="1" key="1">
    <citation type="submission" date="2015-11" db="EMBL/GenBank/DDBJ databases">
        <title>De novo transcriptome assembly of four potential Pierce s Disease insect vectors from Arizona vineyards.</title>
        <authorList>
            <person name="Tassone E.E."/>
        </authorList>
    </citation>
    <scope>NUCLEOTIDE SEQUENCE</scope>
</reference>
<dbReference type="EMBL" id="GECU01014469">
    <property type="protein sequence ID" value="JAS93237.1"/>
    <property type="molecule type" value="Transcribed_RNA"/>
</dbReference>
<proteinExistence type="predicted"/>
<protein>
    <submittedName>
        <fullName evidence="1">Uncharacterized protein</fullName>
    </submittedName>
</protein>
<gene>
    <name evidence="1" type="ORF">g.16168</name>
</gene>
<organism evidence="1">
    <name type="scientific">Homalodisca liturata</name>
    <dbReference type="NCBI Taxonomy" id="320908"/>
    <lineage>
        <taxon>Eukaryota</taxon>
        <taxon>Metazoa</taxon>
        <taxon>Ecdysozoa</taxon>
        <taxon>Arthropoda</taxon>
        <taxon>Hexapoda</taxon>
        <taxon>Insecta</taxon>
        <taxon>Pterygota</taxon>
        <taxon>Neoptera</taxon>
        <taxon>Paraneoptera</taxon>
        <taxon>Hemiptera</taxon>
        <taxon>Auchenorrhyncha</taxon>
        <taxon>Membracoidea</taxon>
        <taxon>Cicadellidae</taxon>
        <taxon>Cicadellinae</taxon>
        <taxon>Proconiini</taxon>
        <taxon>Homalodisca</taxon>
    </lineage>
</organism>
<feature type="non-terminal residue" evidence="1">
    <location>
        <position position="1"/>
    </location>
</feature>
<sequence>GTSHLVCLVESPQPDSNDGVMMEVVPVTILLSVLTVSVMAQLDSNWIQGVCERVRKVDNSLVDRIQNLPSTDRNDFLNDMREYVQAIRSFQSCVEQDKETTLTLAQDILEEEGPKFYYHYDPEYIQNVLNWNESEMDECNQLQKEAVDTWLEIDKQLALQ</sequence>
<evidence type="ECO:0000313" key="1">
    <source>
        <dbReference type="EMBL" id="JAS93237.1"/>
    </source>
</evidence>
<accession>A0A1B6J239</accession>
<name>A0A1B6J239_9HEMI</name>
<dbReference type="AlphaFoldDB" id="A0A1B6J239"/>